<evidence type="ECO:0000313" key="2">
    <source>
        <dbReference type="Proteomes" id="UP001190926"/>
    </source>
</evidence>
<evidence type="ECO:0000313" key="1">
    <source>
        <dbReference type="EMBL" id="KAH6835925.1"/>
    </source>
</evidence>
<comment type="caution">
    <text evidence="1">The sequence shown here is derived from an EMBL/GenBank/DDBJ whole genome shotgun (WGS) entry which is preliminary data.</text>
</comment>
<dbReference type="PANTHER" id="PTHR34451:SF7">
    <property type="entry name" value="PHD FINGER FAMILY PROTEIN"/>
    <property type="match status" value="1"/>
</dbReference>
<gene>
    <name evidence="1" type="ORF">C2S53_002766</name>
</gene>
<sequence length="396" mass="41976">MLIKSDSTTTNSSPLMPAATACGNCGAEERRLLHQVRHRSIFRRLCTTCVLRLHPQAFCPTCFQVYTPTPPNDAVRTCVKCYSHSHSHCVESASVGGGGNPYVCPLCVHPNAPVFKLKSAKEANVAVVEAMNARIEDCRVMDRDAAKMLLAAAKIASTSMNKAAVAQKAEAERRVKEAAFTRKRAKEALEHVAHLVIKEKARRKEAALGGPAAADVAGRGYGGIVSNGGGYAAPLGRMGAEMSVSNRNGGMASVSRPFVVVEENSKNAGNVDRDNSNQVLAALNAVELRENEKIGSGEGSGVEFRENEKIEGGEGSGVTRADDHAPMDVDVDVDESGMMLNAGESVAGMNNDSNIDHAMEIGVGNVSNQGEKLDDEMVGVQHLVPNEEHNNGGGML</sequence>
<keyword evidence="2" id="KW-1185">Reference proteome</keyword>
<organism evidence="1 2">
    <name type="scientific">Perilla frutescens var. hirtella</name>
    <name type="common">Perilla citriodora</name>
    <name type="synonym">Perilla setoyensis</name>
    <dbReference type="NCBI Taxonomy" id="608512"/>
    <lineage>
        <taxon>Eukaryota</taxon>
        <taxon>Viridiplantae</taxon>
        <taxon>Streptophyta</taxon>
        <taxon>Embryophyta</taxon>
        <taxon>Tracheophyta</taxon>
        <taxon>Spermatophyta</taxon>
        <taxon>Magnoliopsida</taxon>
        <taxon>eudicotyledons</taxon>
        <taxon>Gunneridae</taxon>
        <taxon>Pentapetalae</taxon>
        <taxon>asterids</taxon>
        <taxon>lamiids</taxon>
        <taxon>Lamiales</taxon>
        <taxon>Lamiaceae</taxon>
        <taxon>Nepetoideae</taxon>
        <taxon>Elsholtzieae</taxon>
        <taxon>Perilla</taxon>
    </lineage>
</organism>
<protein>
    <submittedName>
        <fullName evidence="1">Uncharacterized protein</fullName>
    </submittedName>
</protein>
<dbReference type="Proteomes" id="UP001190926">
    <property type="component" value="Unassembled WGS sequence"/>
</dbReference>
<dbReference type="EMBL" id="SDAM02000031">
    <property type="protein sequence ID" value="KAH6835925.1"/>
    <property type="molecule type" value="Genomic_DNA"/>
</dbReference>
<name>A0AAD4JL93_PERFH</name>
<dbReference type="AlphaFoldDB" id="A0AAD4JL93"/>
<accession>A0AAD4JL93</accession>
<dbReference type="PANTHER" id="PTHR34451">
    <property type="entry name" value="PHD FINGER FAMILY PROTEIN"/>
    <property type="match status" value="1"/>
</dbReference>
<dbReference type="PROSITE" id="PS51257">
    <property type="entry name" value="PROKAR_LIPOPROTEIN"/>
    <property type="match status" value="1"/>
</dbReference>
<proteinExistence type="predicted"/>
<reference evidence="1 2" key="1">
    <citation type="journal article" date="2021" name="Nat. Commun.">
        <title>Incipient diploidization of the medicinal plant Perilla within 10,000 years.</title>
        <authorList>
            <person name="Zhang Y."/>
            <person name="Shen Q."/>
            <person name="Leng L."/>
            <person name="Zhang D."/>
            <person name="Chen S."/>
            <person name="Shi Y."/>
            <person name="Ning Z."/>
            <person name="Chen S."/>
        </authorList>
    </citation>
    <scope>NUCLEOTIDE SEQUENCE [LARGE SCALE GENOMIC DNA]</scope>
    <source>
        <strain evidence="2">cv. PC099</strain>
    </source>
</reference>